<dbReference type="AlphaFoldDB" id="A0A495V5C3"/>
<dbReference type="GO" id="GO:0000162">
    <property type="term" value="P:L-tryptophan biosynthetic process"/>
    <property type="evidence" value="ECO:0007669"/>
    <property type="project" value="TreeGrafter"/>
</dbReference>
<dbReference type="InterPro" id="IPR017926">
    <property type="entry name" value="GATASE"/>
</dbReference>
<dbReference type="OrthoDB" id="9786812at2"/>
<accession>A0A495V5C3</accession>
<dbReference type="GO" id="GO:0004049">
    <property type="term" value="F:anthranilate synthase activity"/>
    <property type="evidence" value="ECO:0007669"/>
    <property type="project" value="TreeGrafter"/>
</dbReference>
<dbReference type="Pfam" id="PF00117">
    <property type="entry name" value="GATase"/>
    <property type="match status" value="1"/>
</dbReference>
<dbReference type="NCBIfam" id="TIGR00566">
    <property type="entry name" value="trpG_papA"/>
    <property type="match status" value="1"/>
</dbReference>
<proteinExistence type="predicted"/>
<evidence type="ECO:0000259" key="2">
    <source>
        <dbReference type="Pfam" id="PF00117"/>
    </source>
</evidence>
<organism evidence="3 4">
    <name type="scientific">Thiocapsa rosea</name>
    <dbReference type="NCBI Taxonomy" id="69360"/>
    <lineage>
        <taxon>Bacteria</taxon>
        <taxon>Pseudomonadati</taxon>
        <taxon>Pseudomonadota</taxon>
        <taxon>Gammaproteobacteria</taxon>
        <taxon>Chromatiales</taxon>
        <taxon>Chromatiaceae</taxon>
        <taxon>Thiocapsa</taxon>
    </lineage>
</organism>
<dbReference type="GO" id="GO:0005829">
    <property type="term" value="C:cytosol"/>
    <property type="evidence" value="ECO:0007669"/>
    <property type="project" value="TreeGrafter"/>
</dbReference>
<feature type="domain" description="Glutamine amidotransferase" evidence="2">
    <location>
        <begin position="3"/>
        <end position="191"/>
    </location>
</feature>
<dbReference type="PRINTS" id="PR00097">
    <property type="entry name" value="ANTSNTHASEII"/>
</dbReference>
<keyword evidence="1" id="KW-0315">Glutamine amidotransferase</keyword>
<dbReference type="EMBL" id="RBXL01000001">
    <property type="protein sequence ID" value="RKT43785.1"/>
    <property type="molecule type" value="Genomic_DNA"/>
</dbReference>
<dbReference type="FunFam" id="3.40.50.880:FF:000003">
    <property type="entry name" value="Anthranilate synthase component II"/>
    <property type="match status" value="1"/>
</dbReference>
<dbReference type="PRINTS" id="PR00099">
    <property type="entry name" value="CPSGATASE"/>
</dbReference>
<dbReference type="InterPro" id="IPR006221">
    <property type="entry name" value="TrpG/PapA_dom"/>
</dbReference>
<evidence type="ECO:0000256" key="1">
    <source>
        <dbReference type="ARBA" id="ARBA00022962"/>
    </source>
</evidence>
<dbReference type="PANTHER" id="PTHR43418:SF4">
    <property type="entry name" value="MULTIFUNCTIONAL TRYPTOPHAN BIOSYNTHESIS PROTEIN"/>
    <property type="match status" value="1"/>
</dbReference>
<dbReference type="InterPro" id="IPR029062">
    <property type="entry name" value="Class_I_gatase-like"/>
</dbReference>
<name>A0A495V5C3_9GAMM</name>
<dbReference type="SUPFAM" id="SSF52317">
    <property type="entry name" value="Class I glutamine amidotransferase-like"/>
    <property type="match status" value="1"/>
</dbReference>
<gene>
    <name evidence="3" type="ORF">BDD21_1143</name>
</gene>
<evidence type="ECO:0000313" key="3">
    <source>
        <dbReference type="EMBL" id="RKT43785.1"/>
    </source>
</evidence>
<dbReference type="PRINTS" id="PR00096">
    <property type="entry name" value="GATASE"/>
</dbReference>
<dbReference type="GO" id="GO:0046654">
    <property type="term" value="P:tetrahydrofolate biosynthetic process"/>
    <property type="evidence" value="ECO:0007669"/>
    <property type="project" value="TreeGrafter"/>
</dbReference>
<dbReference type="Proteomes" id="UP000274556">
    <property type="component" value="Unassembled WGS sequence"/>
</dbReference>
<evidence type="ECO:0000313" key="4">
    <source>
        <dbReference type="Proteomes" id="UP000274556"/>
    </source>
</evidence>
<keyword evidence="4" id="KW-1185">Reference proteome</keyword>
<dbReference type="InterPro" id="IPR050472">
    <property type="entry name" value="Anth_synth/Amidotransfase"/>
</dbReference>
<dbReference type="RefSeq" id="WP_120796317.1">
    <property type="nucleotide sequence ID" value="NZ_RBXL01000001.1"/>
</dbReference>
<reference evidence="3 4" key="1">
    <citation type="submission" date="2018-10" db="EMBL/GenBank/DDBJ databases">
        <title>Genomic Encyclopedia of Archaeal and Bacterial Type Strains, Phase II (KMG-II): from individual species to whole genera.</title>
        <authorList>
            <person name="Goeker M."/>
        </authorList>
    </citation>
    <scope>NUCLEOTIDE SEQUENCE [LARGE SCALE GENOMIC DNA]</scope>
    <source>
        <strain evidence="3 4">DSM 235</strain>
    </source>
</reference>
<dbReference type="PROSITE" id="PS51273">
    <property type="entry name" value="GATASE_TYPE_1"/>
    <property type="match status" value="1"/>
</dbReference>
<dbReference type="GO" id="GO:0046820">
    <property type="term" value="F:4-amino-4-deoxychorismate synthase activity"/>
    <property type="evidence" value="ECO:0007669"/>
    <property type="project" value="TreeGrafter"/>
</dbReference>
<protein>
    <submittedName>
        <fullName evidence="3">Anthranilate synthase component 2</fullName>
    </submittedName>
</protein>
<comment type="caution">
    <text evidence="3">The sequence shown here is derived from an EMBL/GenBank/DDBJ whole genome shotgun (WGS) entry which is preliminary data.</text>
</comment>
<dbReference type="Gene3D" id="3.40.50.880">
    <property type="match status" value="1"/>
</dbReference>
<sequence>MLLMIDNYDSFTYNLVQYLGELGAEVRVVRNDELSLDEAIALAPERIVISPGPCTPNEAGISVPLIKAMAGRVPILGVCLGHQSIGQAFGGHIIKAPSVMHGKTSAIHHTNAGVFNGLDNPFEATRYHSLVIEQETLPDCLEVTAWTETAEGEREAIMGVRHRELAIEGVQFHPESILTRHGHDLLRNFLETASIPTVDVGGDVDAAVL</sequence>
<dbReference type="PANTHER" id="PTHR43418">
    <property type="entry name" value="MULTIFUNCTIONAL TRYPTOPHAN BIOSYNTHESIS PROTEIN-RELATED"/>
    <property type="match status" value="1"/>
</dbReference>
<dbReference type="CDD" id="cd01743">
    <property type="entry name" value="GATase1_Anthranilate_Synthase"/>
    <property type="match status" value="1"/>
</dbReference>